<dbReference type="Proteomes" id="UP000183002">
    <property type="component" value="Unassembled WGS sequence"/>
</dbReference>
<dbReference type="AlphaFoldDB" id="A0A1H8LWE7"/>
<proteinExistence type="predicted"/>
<dbReference type="OrthoDB" id="8222794at2"/>
<dbReference type="RefSeq" id="WP_050520785.1">
    <property type="nucleotide sequence ID" value="NZ_FOCO01000046.1"/>
</dbReference>
<organism evidence="1 2">
    <name type="scientific">Pseudorhodobacter antarcticus</name>
    <dbReference type="NCBI Taxonomy" id="1077947"/>
    <lineage>
        <taxon>Bacteria</taxon>
        <taxon>Pseudomonadati</taxon>
        <taxon>Pseudomonadota</taxon>
        <taxon>Alphaproteobacteria</taxon>
        <taxon>Rhodobacterales</taxon>
        <taxon>Paracoccaceae</taxon>
        <taxon>Pseudorhodobacter</taxon>
    </lineage>
</organism>
<dbReference type="STRING" id="1077947.SAMN05216227_104617"/>
<evidence type="ECO:0000313" key="1">
    <source>
        <dbReference type="EMBL" id="SEO09423.1"/>
    </source>
</evidence>
<protein>
    <submittedName>
        <fullName evidence="1">Uncharacterized protein</fullName>
    </submittedName>
</protein>
<accession>A0A1H8LWE7</accession>
<evidence type="ECO:0000313" key="2">
    <source>
        <dbReference type="Proteomes" id="UP000183002"/>
    </source>
</evidence>
<keyword evidence="2" id="KW-1185">Reference proteome</keyword>
<dbReference type="EMBL" id="FOCO01000046">
    <property type="protein sequence ID" value="SEO09423.1"/>
    <property type="molecule type" value="Genomic_DNA"/>
</dbReference>
<gene>
    <name evidence="1" type="ORF">SAMN05216227_104617</name>
</gene>
<sequence>MAFPAQYFYSILDVAGRWGCSQTEVVNWAISGELDLVAGFSPILFGDEPAAGLLVVSASDVRPLFRPFGKAAKKVFIKQARPVGSDALKLITDPACGVRLTAADIMITAREIDRFEDVNGIGRTRHAGPGAPGRYDWEGFHMALFKRIYTGGFPLQQRDLVLEMQEWFIANSADGEAPDESTIRRRIKAIWQELNPS</sequence>
<reference evidence="1 2" key="1">
    <citation type="submission" date="2016-10" db="EMBL/GenBank/DDBJ databases">
        <authorList>
            <person name="de Groot N.N."/>
        </authorList>
    </citation>
    <scope>NUCLEOTIDE SEQUENCE [LARGE SCALE GENOMIC DNA]</scope>
    <source>
        <strain evidence="1 2">CGMCC 1.10836</strain>
    </source>
</reference>
<name>A0A1H8LWE7_9RHOB</name>